<dbReference type="Pfam" id="PF13410">
    <property type="entry name" value="GST_C_2"/>
    <property type="match status" value="1"/>
</dbReference>
<dbReference type="PROSITE" id="PS50405">
    <property type="entry name" value="GST_CTER"/>
    <property type="match status" value="1"/>
</dbReference>
<dbReference type="Gene3D" id="1.20.1050.10">
    <property type="match status" value="1"/>
</dbReference>
<dbReference type="PIRSF" id="PIRSF015753">
    <property type="entry name" value="GST"/>
    <property type="match status" value="1"/>
</dbReference>
<dbReference type="InterPro" id="IPR036249">
    <property type="entry name" value="Thioredoxin-like_sf"/>
</dbReference>
<dbReference type="GO" id="GO:0005737">
    <property type="term" value="C:cytoplasm"/>
    <property type="evidence" value="ECO:0007669"/>
    <property type="project" value="TreeGrafter"/>
</dbReference>
<dbReference type="EMBL" id="FNFD01000033">
    <property type="protein sequence ID" value="SDL86157.1"/>
    <property type="molecule type" value="Genomic_DNA"/>
</dbReference>
<keyword evidence="7" id="KW-1185">Reference proteome</keyword>
<evidence type="ECO:0000313" key="6">
    <source>
        <dbReference type="EMBL" id="SDL86157.1"/>
    </source>
</evidence>
<gene>
    <name evidence="6" type="ORF">SAMN05216186_1336</name>
</gene>
<dbReference type="InterPro" id="IPR040079">
    <property type="entry name" value="Glutathione_S-Trfase"/>
</dbReference>
<evidence type="ECO:0000256" key="2">
    <source>
        <dbReference type="PIRSR" id="PIRSR015753-2"/>
    </source>
</evidence>
<feature type="binding site" evidence="2">
    <location>
        <position position="95"/>
    </location>
    <ligand>
        <name>glutathione</name>
        <dbReference type="ChEBI" id="CHEBI:57925"/>
    </ligand>
</feature>
<feature type="compositionally biased region" description="Basic and acidic residues" evidence="4">
    <location>
        <begin position="314"/>
        <end position="323"/>
    </location>
</feature>
<reference evidence="6 7" key="1">
    <citation type="submission" date="2016-10" db="EMBL/GenBank/DDBJ databases">
        <authorList>
            <person name="de Groot N.N."/>
        </authorList>
    </citation>
    <scope>NUCLEOTIDE SEQUENCE [LARGE SCALE GENOMIC DNA]</scope>
    <source>
        <strain evidence="6 7">JCM 21544</strain>
    </source>
</reference>
<dbReference type="InterPro" id="IPR016639">
    <property type="entry name" value="GST_Omega/GSH"/>
</dbReference>
<dbReference type="Pfam" id="PF13409">
    <property type="entry name" value="GST_N_2"/>
    <property type="match status" value="1"/>
</dbReference>
<feature type="site" description="Lowers pKa of active site Cys" evidence="3">
    <location>
        <position position="251"/>
    </location>
</feature>
<name>A0A1G9NJI0_9PSED</name>
<feature type="domain" description="GST C-terminal" evidence="5">
    <location>
        <begin position="159"/>
        <end position="294"/>
    </location>
</feature>
<dbReference type="AlphaFoldDB" id="A0A1G9NJI0"/>
<dbReference type="PANTHER" id="PTHR32419">
    <property type="entry name" value="GLUTATHIONYL-HYDROQUINONE REDUCTASE"/>
    <property type="match status" value="1"/>
</dbReference>
<dbReference type="SFLD" id="SFLDG01148">
    <property type="entry name" value="Xi_(cytGST)"/>
    <property type="match status" value="1"/>
</dbReference>
<feature type="binding site" evidence="2">
    <location>
        <begin position="146"/>
        <end position="147"/>
    </location>
    <ligand>
        <name>glutathione</name>
        <dbReference type="ChEBI" id="CHEBI:57925"/>
    </ligand>
</feature>
<protein>
    <submittedName>
        <fullName evidence="6">Putative glutathione S-transferase</fullName>
    </submittedName>
</protein>
<dbReference type="PANTHER" id="PTHR32419:SF6">
    <property type="entry name" value="GLUTATHIONE S-TRANSFERASE OMEGA-LIKE 1-RELATED"/>
    <property type="match status" value="1"/>
</dbReference>
<dbReference type="InterPro" id="IPR010987">
    <property type="entry name" value="Glutathione-S-Trfase_C-like"/>
</dbReference>
<accession>A0A1G9NJI0</accession>
<feature type="site" description="Lowers pKa of active site Cys" evidence="3">
    <location>
        <position position="294"/>
    </location>
</feature>
<proteinExistence type="predicted"/>
<evidence type="ECO:0000259" key="5">
    <source>
        <dbReference type="PROSITE" id="PS50405"/>
    </source>
</evidence>
<evidence type="ECO:0000256" key="3">
    <source>
        <dbReference type="PIRSR" id="PIRSR015753-3"/>
    </source>
</evidence>
<feature type="binding site" evidence="2">
    <location>
        <begin position="128"/>
        <end position="131"/>
    </location>
    <ligand>
        <name>glutathione</name>
        <dbReference type="ChEBI" id="CHEBI:57925"/>
    </ligand>
</feature>
<dbReference type="SFLD" id="SFLDS00019">
    <property type="entry name" value="Glutathione_Transferase_(cytos"/>
    <property type="match status" value="1"/>
</dbReference>
<feature type="region of interest" description="Disordered" evidence="4">
    <location>
        <begin position="307"/>
        <end position="334"/>
    </location>
</feature>
<dbReference type="SFLD" id="SFLDG01206">
    <property type="entry name" value="Xi.1"/>
    <property type="match status" value="1"/>
</dbReference>
<dbReference type="GO" id="GO:0004364">
    <property type="term" value="F:glutathione transferase activity"/>
    <property type="evidence" value="ECO:0007669"/>
    <property type="project" value="InterPro"/>
</dbReference>
<dbReference type="CDD" id="cd03190">
    <property type="entry name" value="GST_C_Omega_like"/>
    <property type="match status" value="1"/>
</dbReference>
<evidence type="ECO:0000256" key="4">
    <source>
        <dbReference type="SAM" id="MobiDB-lite"/>
    </source>
</evidence>
<evidence type="ECO:0000313" key="7">
    <source>
        <dbReference type="Proteomes" id="UP000198706"/>
    </source>
</evidence>
<feature type="active site" description="Nucleophile" evidence="1">
    <location>
        <position position="62"/>
    </location>
</feature>
<dbReference type="STRING" id="137658.SAMN05216186_1336"/>
<dbReference type="RefSeq" id="WP_084335234.1">
    <property type="nucleotide sequence ID" value="NZ_CBKZNZ010000021.1"/>
</dbReference>
<evidence type="ECO:0000256" key="1">
    <source>
        <dbReference type="PIRSR" id="PIRSR015753-1"/>
    </source>
</evidence>
<dbReference type="Proteomes" id="UP000198706">
    <property type="component" value="Unassembled WGS sequence"/>
</dbReference>
<feature type="active site" description="Proton donor/acceptor" evidence="1">
    <location>
        <position position="193"/>
    </location>
</feature>
<dbReference type="InterPro" id="IPR047047">
    <property type="entry name" value="GST_Omega-like_C"/>
</dbReference>
<dbReference type="SUPFAM" id="SSF52833">
    <property type="entry name" value="Thioredoxin-like"/>
    <property type="match status" value="1"/>
</dbReference>
<keyword evidence="6" id="KW-0808">Transferase</keyword>
<dbReference type="Gene3D" id="3.40.30.10">
    <property type="entry name" value="Glutaredoxin"/>
    <property type="match status" value="1"/>
</dbReference>
<dbReference type="SUPFAM" id="SSF47616">
    <property type="entry name" value="GST C-terminal domain-like"/>
    <property type="match status" value="1"/>
</dbReference>
<sequence>MGLLIDGQWHDQWYKTGKDGQFQREQAQRRNWITPDGSAGPSGEGGFPAESGRYHLYVSLACPWAHRTLIFRKLKGLETLIDVSVVGWLMGENGWTFDSATGSTGDALDELDYLYQRYRQDDPHYTGRVTVPLLWDKERRRIVSNESAEIIRMFNSAFDALTGSRLDFYPQPLRETIEQLNQRIYPAVNNGVYRAGFATSQDAYEEAFDTLFAELDRLDEHLGTHRYLAGEYLTEADWRLFTTLIRFDAVYFGHFKCNLRRIEDYPNLSNWLRELYQWPGVANTVNFQHIQHHYYCSHKTINPNGIVPKGPQHSFERPHDRGRLPGRGIWQRSG</sequence>
<dbReference type="InterPro" id="IPR036282">
    <property type="entry name" value="Glutathione-S-Trfase_C_sf"/>
</dbReference>
<organism evidence="6 7">
    <name type="scientific">Pseudomonas indica</name>
    <dbReference type="NCBI Taxonomy" id="137658"/>
    <lineage>
        <taxon>Bacteria</taxon>
        <taxon>Pseudomonadati</taxon>
        <taxon>Pseudomonadota</taxon>
        <taxon>Gammaproteobacteria</taxon>
        <taxon>Pseudomonadales</taxon>
        <taxon>Pseudomonadaceae</taxon>
        <taxon>Pseudomonas</taxon>
    </lineage>
</organism>
<dbReference type="FunFam" id="3.40.30.10:FF:000058">
    <property type="entry name" value="Glutathione S-transferase, omega"/>
    <property type="match status" value="1"/>
</dbReference>
<dbReference type="InterPro" id="IPR004045">
    <property type="entry name" value="Glutathione_S-Trfase_N"/>
</dbReference>